<comment type="caution">
    <text evidence="2">The sequence shown here is derived from an EMBL/GenBank/DDBJ whole genome shotgun (WGS) entry which is preliminary data.</text>
</comment>
<proteinExistence type="predicted"/>
<evidence type="ECO:0000313" key="2">
    <source>
        <dbReference type="EMBL" id="KAL0631424.1"/>
    </source>
</evidence>
<reference evidence="2 3" key="1">
    <citation type="submission" date="2024-02" db="EMBL/GenBank/DDBJ databases">
        <title>Discinaceae phylogenomics.</title>
        <authorList>
            <person name="Dirks A.C."/>
            <person name="James T.Y."/>
        </authorList>
    </citation>
    <scope>NUCLEOTIDE SEQUENCE [LARGE SCALE GENOMIC DNA]</scope>
    <source>
        <strain evidence="2 3">ACD0624</strain>
    </source>
</reference>
<accession>A0ABR3G643</accession>
<dbReference type="EMBL" id="JBBBZM010000251">
    <property type="protein sequence ID" value="KAL0631424.1"/>
    <property type="molecule type" value="Genomic_DNA"/>
</dbReference>
<dbReference type="Proteomes" id="UP001447188">
    <property type="component" value="Unassembled WGS sequence"/>
</dbReference>
<feature type="compositionally biased region" description="Polar residues" evidence="1">
    <location>
        <begin position="1"/>
        <end position="18"/>
    </location>
</feature>
<feature type="region of interest" description="Disordered" evidence="1">
    <location>
        <begin position="1"/>
        <end position="21"/>
    </location>
</feature>
<protein>
    <submittedName>
        <fullName evidence="2">Uncharacterized protein</fullName>
    </submittedName>
</protein>
<gene>
    <name evidence="2" type="ORF">Q9L58_009704</name>
</gene>
<evidence type="ECO:0000256" key="1">
    <source>
        <dbReference type="SAM" id="MobiDB-lite"/>
    </source>
</evidence>
<keyword evidence="3" id="KW-1185">Reference proteome</keyword>
<evidence type="ECO:0000313" key="3">
    <source>
        <dbReference type="Proteomes" id="UP001447188"/>
    </source>
</evidence>
<organism evidence="2 3">
    <name type="scientific">Discina gigas</name>
    <dbReference type="NCBI Taxonomy" id="1032678"/>
    <lineage>
        <taxon>Eukaryota</taxon>
        <taxon>Fungi</taxon>
        <taxon>Dikarya</taxon>
        <taxon>Ascomycota</taxon>
        <taxon>Pezizomycotina</taxon>
        <taxon>Pezizomycetes</taxon>
        <taxon>Pezizales</taxon>
        <taxon>Discinaceae</taxon>
        <taxon>Discina</taxon>
    </lineage>
</organism>
<sequence length="105" mass="11398">MTSVTQSNPTHLSGSKRSPPTLAYSQFKAAQEGIFDKSAWRFSSPAGLANSGNGVTGKRIEHDKHISLWTLYYGISSNVSASLPPRLQVIPPENYNPDAVQDLLP</sequence>
<name>A0ABR3G643_9PEZI</name>